<keyword evidence="6" id="KW-1185">Reference proteome</keyword>
<organism evidence="5 6">
    <name type="scientific">Sulfitobacter aestuarii</name>
    <dbReference type="NCBI Taxonomy" id="2161676"/>
    <lineage>
        <taxon>Bacteria</taxon>
        <taxon>Pseudomonadati</taxon>
        <taxon>Pseudomonadota</taxon>
        <taxon>Alphaproteobacteria</taxon>
        <taxon>Rhodobacterales</taxon>
        <taxon>Roseobacteraceae</taxon>
        <taxon>Sulfitobacter</taxon>
    </lineage>
</organism>
<evidence type="ECO:0000256" key="2">
    <source>
        <dbReference type="ARBA" id="ARBA00022679"/>
    </source>
</evidence>
<feature type="domain" description="2-oxoacid dehydrogenase acyltransferase catalytic" evidence="4">
    <location>
        <begin position="6"/>
        <end position="222"/>
    </location>
</feature>
<evidence type="ECO:0000313" key="6">
    <source>
        <dbReference type="Proteomes" id="UP001597474"/>
    </source>
</evidence>
<reference evidence="6" key="1">
    <citation type="journal article" date="2019" name="Int. J. Syst. Evol. Microbiol.">
        <title>The Global Catalogue of Microorganisms (GCM) 10K type strain sequencing project: providing services to taxonomists for standard genome sequencing and annotation.</title>
        <authorList>
            <consortium name="The Broad Institute Genomics Platform"/>
            <consortium name="The Broad Institute Genome Sequencing Center for Infectious Disease"/>
            <person name="Wu L."/>
            <person name="Ma J."/>
        </authorList>
    </citation>
    <scope>NUCLEOTIDE SEQUENCE [LARGE SCALE GENOMIC DNA]</scope>
    <source>
        <strain evidence="6">TISTR 2562</strain>
    </source>
</reference>
<keyword evidence="2" id="KW-0808">Transferase</keyword>
<evidence type="ECO:0000256" key="1">
    <source>
        <dbReference type="ARBA" id="ARBA00001938"/>
    </source>
</evidence>
<dbReference type="RefSeq" id="WP_386376019.1">
    <property type="nucleotide sequence ID" value="NZ_JBHUMP010000032.1"/>
</dbReference>
<comment type="caution">
    <text evidence="5">The sequence shown here is derived from an EMBL/GenBank/DDBJ whole genome shotgun (WGS) entry which is preliminary data.</text>
</comment>
<dbReference type="InterPro" id="IPR023213">
    <property type="entry name" value="CAT-like_dom_sf"/>
</dbReference>
<proteinExistence type="predicted"/>
<dbReference type="Gene3D" id="3.30.559.10">
    <property type="entry name" value="Chloramphenicol acetyltransferase-like domain"/>
    <property type="match status" value="1"/>
</dbReference>
<evidence type="ECO:0000313" key="5">
    <source>
        <dbReference type="EMBL" id="MFD2741594.1"/>
    </source>
</evidence>
<comment type="cofactor">
    <cofactor evidence="1">
        <name>(R)-lipoate</name>
        <dbReference type="ChEBI" id="CHEBI:83088"/>
    </cofactor>
</comment>
<dbReference type="PANTHER" id="PTHR43178">
    <property type="entry name" value="DIHYDROLIPOAMIDE ACETYLTRANSFERASE COMPONENT OF PYRUVATE DEHYDROGENASE COMPLEX"/>
    <property type="match status" value="1"/>
</dbReference>
<evidence type="ECO:0000259" key="4">
    <source>
        <dbReference type="Pfam" id="PF00198"/>
    </source>
</evidence>
<dbReference type="Proteomes" id="UP001597474">
    <property type="component" value="Unassembled WGS sequence"/>
</dbReference>
<dbReference type="Pfam" id="PF00198">
    <property type="entry name" value="2-oxoacid_dh"/>
    <property type="match status" value="1"/>
</dbReference>
<gene>
    <name evidence="5" type="ORF">ACFSUD_18675</name>
</gene>
<name>A0ABW5U9X5_9RHOB</name>
<dbReference type="InterPro" id="IPR001078">
    <property type="entry name" value="2-oxoacid_DH_actylTfrase"/>
</dbReference>
<keyword evidence="3" id="KW-0012">Acyltransferase</keyword>
<dbReference type="PANTHER" id="PTHR43178:SF5">
    <property type="entry name" value="LIPOAMIDE ACYLTRANSFERASE COMPONENT OF BRANCHED-CHAIN ALPHA-KETO ACID DEHYDROGENASE COMPLEX, MITOCHONDRIAL"/>
    <property type="match status" value="1"/>
</dbReference>
<sequence>MTCAVKIVPLKGVRGMIADAMVKSLATGAQLTHHGNADATALMAEKARLSEAGTKVSVEDLLMLAVVRALQKNPEANGRVEGREVHLSDAVDLSVAIALPGNLLVAPAIFGADAMDVSALRAARQDLAARARTNKLSVTEMTGGTFTVSNLGLTRVEHFTPIINAPQICILGIGRMTDRAVRAPDGGIELRPYVGLSLTFDHRALDGAPAGDLLTSICDEIEGMQA</sequence>
<dbReference type="EMBL" id="JBHUMP010000032">
    <property type="protein sequence ID" value="MFD2741594.1"/>
    <property type="molecule type" value="Genomic_DNA"/>
</dbReference>
<evidence type="ECO:0000256" key="3">
    <source>
        <dbReference type="ARBA" id="ARBA00023315"/>
    </source>
</evidence>
<dbReference type="InterPro" id="IPR050743">
    <property type="entry name" value="2-oxoacid_DH_E2_comp"/>
</dbReference>
<protein>
    <submittedName>
        <fullName evidence="5">2-oxo acid dehydrogenase subunit E2</fullName>
    </submittedName>
</protein>
<accession>A0ABW5U9X5</accession>
<dbReference type="SUPFAM" id="SSF52777">
    <property type="entry name" value="CoA-dependent acyltransferases"/>
    <property type="match status" value="1"/>
</dbReference>